<dbReference type="AlphaFoldDB" id="A0A2T4ZBX9"/>
<keyword evidence="1" id="KW-0472">Membrane</keyword>
<name>A0A2T4ZBX9_9BACL</name>
<keyword evidence="1" id="KW-1133">Transmembrane helix</keyword>
<protein>
    <recommendedName>
        <fullName evidence="4">YvrJ-like protein</fullName>
    </recommendedName>
</protein>
<feature type="transmembrane region" description="Helical" evidence="1">
    <location>
        <begin position="6"/>
        <end position="27"/>
    </location>
</feature>
<organism evidence="2 3">
    <name type="scientific">Desmospora activa DSM 45169</name>
    <dbReference type="NCBI Taxonomy" id="1121389"/>
    <lineage>
        <taxon>Bacteria</taxon>
        <taxon>Bacillati</taxon>
        <taxon>Bacillota</taxon>
        <taxon>Bacilli</taxon>
        <taxon>Bacillales</taxon>
        <taxon>Thermoactinomycetaceae</taxon>
        <taxon>Desmospora</taxon>
    </lineage>
</organism>
<evidence type="ECO:0000256" key="1">
    <source>
        <dbReference type="SAM" id="Phobius"/>
    </source>
</evidence>
<reference evidence="2 3" key="1">
    <citation type="submission" date="2018-04" db="EMBL/GenBank/DDBJ databases">
        <title>Genomic Encyclopedia of Archaeal and Bacterial Type Strains, Phase II (KMG-II): from individual species to whole genera.</title>
        <authorList>
            <person name="Goeker M."/>
        </authorList>
    </citation>
    <scope>NUCLEOTIDE SEQUENCE [LARGE SCALE GENOMIC DNA]</scope>
    <source>
        <strain evidence="2 3">DSM 45169</strain>
    </source>
</reference>
<sequence>MKVETYLVIQLILTVYVPIIAYLKIVLYTQATTTEKHDP</sequence>
<evidence type="ECO:0000313" key="2">
    <source>
        <dbReference type="EMBL" id="PTM59376.1"/>
    </source>
</evidence>
<keyword evidence="1" id="KW-0812">Transmembrane</keyword>
<accession>A0A2T4ZBX9</accession>
<evidence type="ECO:0008006" key="4">
    <source>
        <dbReference type="Google" id="ProtNLM"/>
    </source>
</evidence>
<proteinExistence type="predicted"/>
<dbReference type="EMBL" id="PZZP01000001">
    <property type="protein sequence ID" value="PTM59376.1"/>
    <property type="molecule type" value="Genomic_DNA"/>
</dbReference>
<comment type="caution">
    <text evidence="2">The sequence shown here is derived from an EMBL/GenBank/DDBJ whole genome shotgun (WGS) entry which is preliminary data.</text>
</comment>
<keyword evidence="3" id="KW-1185">Reference proteome</keyword>
<dbReference type="Proteomes" id="UP000241639">
    <property type="component" value="Unassembled WGS sequence"/>
</dbReference>
<gene>
    <name evidence="2" type="ORF">C8J48_1991</name>
</gene>
<evidence type="ECO:0000313" key="3">
    <source>
        <dbReference type="Proteomes" id="UP000241639"/>
    </source>
</evidence>